<evidence type="ECO:0000313" key="1">
    <source>
        <dbReference type="EMBL" id="KQC86282.1"/>
    </source>
</evidence>
<proteinExistence type="predicted"/>
<gene>
    <name evidence="1" type="ORF">APZ18_03585</name>
</gene>
<accession>A0AAW3JTP5</accession>
<organism evidence="1 2">
    <name type="scientific">Butyribacter intestini</name>
    <dbReference type="NCBI Taxonomy" id="1703332"/>
    <lineage>
        <taxon>Bacteria</taxon>
        <taxon>Bacillati</taxon>
        <taxon>Bacillota</taxon>
        <taxon>Clostridia</taxon>
        <taxon>Lachnospirales</taxon>
        <taxon>Lachnospiraceae</taxon>
        <taxon>Butyribacter</taxon>
    </lineage>
</organism>
<evidence type="ECO:0000313" key="2">
    <source>
        <dbReference type="Proteomes" id="UP000050833"/>
    </source>
</evidence>
<dbReference type="RefSeq" id="WP_055941669.1">
    <property type="nucleotide sequence ID" value="NZ_LLKB01000001.1"/>
</dbReference>
<dbReference type="AlphaFoldDB" id="A0AAW3JTP5"/>
<protein>
    <submittedName>
        <fullName evidence="1">Uncharacterized protein</fullName>
    </submittedName>
</protein>
<sequence>MRIKEKNNVIIIYGMPATGKSMISVVLADEIKKNMQKKVFLISGDKLANIYYGGAHTDYALNLKYKNFEGILENILEVDADIVIEDFFKRSEDFYKIKKNIDGLNRNLVIIRIQCALEERIIRDSFRDSGNELGLEKMLIYQKKYEHICKGLPYDICFDSGKETIDSIVKEIEGLIGYNE</sequence>
<dbReference type="Gene3D" id="3.40.50.300">
    <property type="entry name" value="P-loop containing nucleotide triphosphate hydrolases"/>
    <property type="match status" value="1"/>
</dbReference>
<keyword evidence="2" id="KW-1185">Reference proteome</keyword>
<name>A0AAW3JTP5_9FIRM</name>
<dbReference type="SUPFAM" id="SSF52540">
    <property type="entry name" value="P-loop containing nucleoside triphosphate hydrolases"/>
    <property type="match status" value="1"/>
</dbReference>
<dbReference type="Proteomes" id="UP000050833">
    <property type="component" value="Unassembled WGS sequence"/>
</dbReference>
<dbReference type="InterPro" id="IPR027417">
    <property type="entry name" value="P-loop_NTPase"/>
</dbReference>
<reference evidence="1 2" key="1">
    <citation type="submission" date="2015-10" db="EMBL/GenBank/DDBJ databases">
        <title>Butyribacter intestini gen. nov., sp. nov., a butyric acid-producing bacterium of the family Lachnospiraceae isolated from the human faeces.</title>
        <authorList>
            <person name="Zou Y."/>
            <person name="Xue W."/>
            <person name="Luo G."/>
            <person name="Lv M."/>
        </authorList>
    </citation>
    <scope>NUCLEOTIDE SEQUENCE [LARGE SCALE GENOMIC DNA]</scope>
    <source>
        <strain evidence="1 2">TF01-11</strain>
    </source>
</reference>
<dbReference type="EMBL" id="LLKB01000001">
    <property type="protein sequence ID" value="KQC86282.1"/>
    <property type="molecule type" value="Genomic_DNA"/>
</dbReference>
<comment type="caution">
    <text evidence="1">The sequence shown here is derived from an EMBL/GenBank/DDBJ whole genome shotgun (WGS) entry which is preliminary data.</text>
</comment>